<evidence type="ECO:0000313" key="8">
    <source>
        <dbReference type="Proteomes" id="UP000076218"/>
    </source>
</evidence>
<evidence type="ECO:0000256" key="2">
    <source>
        <dbReference type="ARBA" id="ARBA00022448"/>
    </source>
</evidence>
<dbReference type="GO" id="GO:0043190">
    <property type="term" value="C:ATP-binding cassette (ABC) transporter complex"/>
    <property type="evidence" value="ECO:0007669"/>
    <property type="project" value="TreeGrafter"/>
</dbReference>
<dbReference type="STRING" id="31965.AWH51_00675"/>
<dbReference type="GO" id="GO:0005524">
    <property type="term" value="F:ATP binding"/>
    <property type="evidence" value="ECO:0007669"/>
    <property type="project" value="UniProtKB-KW"/>
</dbReference>
<dbReference type="PROSITE" id="PS50893">
    <property type="entry name" value="ABC_TRANSPORTER_2"/>
    <property type="match status" value="2"/>
</dbReference>
<dbReference type="GO" id="GO:0042626">
    <property type="term" value="F:ATPase-coupled transmembrane transporter activity"/>
    <property type="evidence" value="ECO:0007669"/>
    <property type="project" value="TreeGrafter"/>
</dbReference>
<dbReference type="PROSITE" id="PS00211">
    <property type="entry name" value="ABC_TRANSPORTER_1"/>
    <property type="match status" value="2"/>
</dbReference>
<dbReference type="SMART" id="SM00382">
    <property type="entry name" value="AAA"/>
    <property type="match status" value="2"/>
</dbReference>
<evidence type="ECO:0000313" key="7">
    <source>
        <dbReference type="EMBL" id="KZC93917.1"/>
    </source>
</evidence>
<proteinExistence type="inferred from homology"/>
<keyword evidence="3" id="KW-0547">Nucleotide-binding</keyword>
<keyword evidence="2" id="KW-0813">Transport</keyword>
<comment type="caution">
    <text evidence="7">The sequence shown here is derived from an EMBL/GenBank/DDBJ whole genome shotgun (WGS) entry which is preliminary data.</text>
</comment>
<evidence type="ECO:0000256" key="1">
    <source>
        <dbReference type="ARBA" id="ARBA00005417"/>
    </source>
</evidence>
<dbReference type="InterPro" id="IPR015856">
    <property type="entry name" value="ABC_transpr_CbiO/EcfA_su"/>
</dbReference>
<organism evidence="7 8">
    <name type="scientific">Clavibacter tessellarius</name>
    <dbReference type="NCBI Taxonomy" id="31965"/>
    <lineage>
        <taxon>Bacteria</taxon>
        <taxon>Bacillati</taxon>
        <taxon>Actinomycetota</taxon>
        <taxon>Actinomycetes</taxon>
        <taxon>Micrococcales</taxon>
        <taxon>Microbacteriaceae</taxon>
        <taxon>Clavibacter</taxon>
    </lineage>
</organism>
<feature type="domain" description="ABC transporter" evidence="6">
    <location>
        <begin position="33"/>
        <end position="269"/>
    </location>
</feature>
<feature type="domain" description="ABC transporter" evidence="6">
    <location>
        <begin position="290"/>
        <end position="516"/>
    </location>
</feature>
<dbReference type="InterPro" id="IPR027417">
    <property type="entry name" value="P-loop_NTPase"/>
</dbReference>
<sequence>MRRPGRRGSTAAPVADRSPADAASRSGGGGAAVKAVGWGWRHAGRSAWAVRDVDLVIEPGERVLLLGASGAGKTTLLHALAGVLGGDDEGESRGELRVDGVDPAGQRGRAGLVLQDPDAQVILSRVGDDVAFGCENLGVPRDEIWIRVRDALDAVGLDVELDRSTTALSGGQKQRLALAGVLAMRPGLLLLDEPTANLDPEGVGEVRRAVERVVASTGTTLVVIEHRVAVWRDLVDRVVVLGADGGILADGAPDDVLRDQGASLAAAGVWVPGREPAAPDRAPAAPSPLLRADGLAVGRRRGVAVAEDVSLTLSAGRVAALTGPNGGGKSTLALTLGGLLPAVSGRVVAEGPLADGLDADPSAWRSRELAARIGTVFQDPEHQFLAATVRAELKVGPRAVGADPATSARRVDELLVRLRLDGLAQANPFTLSGGEKRRLSVATALATAPRLLVLDEPTFGQDARTWAELVALLADLVDREGVGVLAVTHDEDLVEALADDVLRLAPAAAAPARLRVVR</sequence>
<gene>
    <name evidence="7" type="ORF">AWH51_00675</name>
</gene>
<name>A0A154UXV8_9MICO</name>
<reference evidence="7 8" key="1">
    <citation type="submission" date="2016-01" db="EMBL/GenBank/DDBJ databases">
        <title>Draft genome sequence of Clavibacter michiganensis subsp. tessellarius DOAB 609.</title>
        <authorList>
            <person name="Tambong J.T."/>
        </authorList>
    </citation>
    <scope>NUCLEOTIDE SEQUENCE [LARGE SCALE GENOMIC DNA]</scope>
    <source>
        <strain evidence="7 8">DOAB 609</strain>
    </source>
</reference>
<dbReference type="PANTHER" id="PTHR43553">
    <property type="entry name" value="HEAVY METAL TRANSPORTER"/>
    <property type="match status" value="1"/>
</dbReference>
<feature type="region of interest" description="Disordered" evidence="5">
    <location>
        <begin position="1"/>
        <end position="30"/>
    </location>
</feature>
<dbReference type="InterPro" id="IPR003439">
    <property type="entry name" value="ABC_transporter-like_ATP-bd"/>
</dbReference>
<accession>A0A154UXV8</accession>
<dbReference type="PANTHER" id="PTHR43553:SF24">
    <property type="entry name" value="ENERGY-COUPLING FACTOR TRANSPORTER ATP-BINDING PROTEIN ECFA1"/>
    <property type="match status" value="1"/>
</dbReference>
<evidence type="ECO:0000256" key="5">
    <source>
        <dbReference type="SAM" id="MobiDB-lite"/>
    </source>
</evidence>
<dbReference type="OrthoDB" id="501320at2"/>
<keyword evidence="4 7" id="KW-0067">ATP-binding</keyword>
<dbReference type="Pfam" id="PF00005">
    <property type="entry name" value="ABC_tran"/>
    <property type="match status" value="2"/>
</dbReference>
<dbReference type="InterPro" id="IPR003593">
    <property type="entry name" value="AAA+_ATPase"/>
</dbReference>
<dbReference type="Proteomes" id="UP000076218">
    <property type="component" value="Unassembled WGS sequence"/>
</dbReference>
<dbReference type="SUPFAM" id="SSF52540">
    <property type="entry name" value="P-loop containing nucleoside triphosphate hydrolases"/>
    <property type="match status" value="2"/>
</dbReference>
<evidence type="ECO:0000256" key="3">
    <source>
        <dbReference type="ARBA" id="ARBA00022741"/>
    </source>
</evidence>
<comment type="similarity">
    <text evidence="1">Belongs to the ABC transporter superfamily.</text>
</comment>
<dbReference type="Gene3D" id="3.40.50.300">
    <property type="entry name" value="P-loop containing nucleotide triphosphate hydrolases"/>
    <property type="match status" value="2"/>
</dbReference>
<evidence type="ECO:0000259" key="6">
    <source>
        <dbReference type="PROSITE" id="PS50893"/>
    </source>
</evidence>
<dbReference type="EMBL" id="LQXA01000053">
    <property type="protein sequence ID" value="KZC93917.1"/>
    <property type="molecule type" value="Genomic_DNA"/>
</dbReference>
<protein>
    <submittedName>
        <fullName evidence="7">ABC transporter ATP-binding protein</fullName>
    </submittedName>
</protein>
<dbReference type="AlphaFoldDB" id="A0A154UXV8"/>
<dbReference type="InterPro" id="IPR050095">
    <property type="entry name" value="ECF_ABC_transporter_ATP-bd"/>
</dbReference>
<dbReference type="InterPro" id="IPR017871">
    <property type="entry name" value="ABC_transporter-like_CS"/>
</dbReference>
<evidence type="ECO:0000256" key="4">
    <source>
        <dbReference type="ARBA" id="ARBA00022840"/>
    </source>
</evidence>
<dbReference type="RefSeq" id="WP_063072735.1">
    <property type="nucleotide sequence ID" value="NZ_LQXA01000053.1"/>
</dbReference>
<dbReference type="GO" id="GO:0016887">
    <property type="term" value="F:ATP hydrolysis activity"/>
    <property type="evidence" value="ECO:0007669"/>
    <property type="project" value="InterPro"/>
</dbReference>
<dbReference type="CDD" id="cd03225">
    <property type="entry name" value="ABC_cobalt_CbiO_domain1"/>
    <property type="match status" value="2"/>
</dbReference>
<feature type="compositionally biased region" description="Low complexity" evidence="5">
    <location>
        <begin position="11"/>
        <end position="25"/>
    </location>
</feature>